<keyword evidence="2" id="KW-1185">Reference proteome</keyword>
<accession>A0A179ULC5</accession>
<gene>
    <name evidence="1" type="ORF">BDBG_16949</name>
</gene>
<dbReference type="InterPro" id="IPR021842">
    <property type="entry name" value="DUF3435"/>
</dbReference>
<name>A0A179ULC5_BLAGS</name>
<dbReference type="STRING" id="559298.A0A179ULC5"/>
<sequence length="71" mass="8647">MLLDLNLKIISEIHRWLNSFYTHQFQHDKKFVSDMQMNVIMNHVSMNTFIKYYQIQCHANLQKVMCELDLN</sequence>
<dbReference type="Proteomes" id="UP000002038">
    <property type="component" value="Unassembled WGS sequence"/>
</dbReference>
<organism evidence="1 2">
    <name type="scientific">Blastomyces gilchristii (strain SLH14081)</name>
    <name type="common">Blastomyces dermatitidis</name>
    <dbReference type="NCBI Taxonomy" id="559298"/>
    <lineage>
        <taxon>Eukaryota</taxon>
        <taxon>Fungi</taxon>
        <taxon>Dikarya</taxon>
        <taxon>Ascomycota</taxon>
        <taxon>Pezizomycotina</taxon>
        <taxon>Eurotiomycetes</taxon>
        <taxon>Eurotiomycetidae</taxon>
        <taxon>Onygenales</taxon>
        <taxon>Ajellomycetaceae</taxon>
        <taxon>Blastomyces</taxon>
    </lineage>
</organism>
<dbReference type="AlphaFoldDB" id="A0A179ULC5"/>
<dbReference type="GeneID" id="42528878"/>
<protein>
    <submittedName>
        <fullName evidence="1">Uncharacterized protein</fullName>
    </submittedName>
</protein>
<evidence type="ECO:0000313" key="2">
    <source>
        <dbReference type="Proteomes" id="UP000002038"/>
    </source>
</evidence>
<dbReference type="EMBL" id="GG657453">
    <property type="protein sequence ID" value="OAT08038.1"/>
    <property type="molecule type" value="Genomic_DNA"/>
</dbReference>
<dbReference type="VEuPathDB" id="FungiDB:BDBG_16949"/>
<evidence type="ECO:0000313" key="1">
    <source>
        <dbReference type="EMBL" id="OAT08038.1"/>
    </source>
</evidence>
<dbReference type="RefSeq" id="XP_031578092.1">
    <property type="nucleotide sequence ID" value="XM_031724791.1"/>
</dbReference>
<dbReference type="KEGG" id="bgh:BDBG_16949"/>
<dbReference type="Pfam" id="PF11917">
    <property type="entry name" value="DUF3435"/>
    <property type="match status" value="1"/>
</dbReference>
<proteinExistence type="predicted"/>
<reference evidence="2" key="1">
    <citation type="journal article" date="2015" name="PLoS Genet.">
        <title>The dynamic genome and transcriptome of the human fungal pathogen Blastomyces and close relative Emmonsia.</title>
        <authorList>
            <person name="Munoz J.F."/>
            <person name="Gauthier G.M."/>
            <person name="Desjardins C.A."/>
            <person name="Gallo J.E."/>
            <person name="Holder J."/>
            <person name="Sullivan T.D."/>
            <person name="Marty A.J."/>
            <person name="Carmen J.C."/>
            <person name="Chen Z."/>
            <person name="Ding L."/>
            <person name="Gujja S."/>
            <person name="Magrini V."/>
            <person name="Misas E."/>
            <person name="Mitreva M."/>
            <person name="Priest M."/>
            <person name="Saif S."/>
            <person name="Whiston E.A."/>
            <person name="Young S."/>
            <person name="Zeng Q."/>
            <person name="Goldman W.E."/>
            <person name="Mardis E.R."/>
            <person name="Taylor J.W."/>
            <person name="McEwen J.G."/>
            <person name="Clay O.K."/>
            <person name="Klein B.S."/>
            <person name="Cuomo C.A."/>
        </authorList>
    </citation>
    <scope>NUCLEOTIDE SEQUENCE [LARGE SCALE GENOMIC DNA]</scope>
    <source>
        <strain evidence="2">SLH14081</strain>
    </source>
</reference>
<dbReference type="OrthoDB" id="4206656at2759"/>